<dbReference type="SUPFAM" id="SSF51126">
    <property type="entry name" value="Pectin lyase-like"/>
    <property type="match status" value="1"/>
</dbReference>
<dbReference type="AlphaFoldDB" id="A0A382B3G0"/>
<sequence>MGWDLLPEILKCIVPPAFLDRDFNVTDYGSVGDGITDYYDPAFQKAIVL</sequence>
<name>A0A382B3G0_9ZZZZ</name>
<dbReference type="InterPro" id="IPR011050">
    <property type="entry name" value="Pectin_lyase_fold/virulence"/>
</dbReference>
<gene>
    <name evidence="1" type="ORF">METZ01_LOCUS160706</name>
</gene>
<dbReference type="InterPro" id="IPR012334">
    <property type="entry name" value="Pectin_lyas_fold"/>
</dbReference>
<dbReference type="Gene3D" id="2.160.20.10">
    <property type="entry name" value="Single-stranded right-handed beta-helix, Pectin lyase-like"/>
    <property type="match status" value="1"/>
</dbReference>
<evidence type="ECO:0008006" key="2">
    <source>
        <dbReference type="Google" id="ProtNLM"/>
    </source>
</evidence>
<evidence type="ECO:0000313" key="1">
    <source>
        <dbReference type="EMBL" id="SVB07852.1"/>
    </source>
</evidence>
<organism evidence="1">
    <name type="scientific">marine metagenome</name>
    <dbReference type="NCBI Taxonomy" id="408172"/>
    <lineage>
        <taxon>unclassified sequences</taxon>
        <taxon>metagenomes</taxon>
        <taxon>ecological metagenomes</taxon>
    </lineage>
</organism>
<proteinExistence type="predicted"/>
<protein>
    <recommendedName>
        <fullName evidence="2">Pectate lyase superfamily protein domain-containing protein</fullName>
    </recommendedName>
</protein>
<reference evidence="1" key="1">
    <citation type="submission" date="2018-05" db="EMBL/GenBank/DDBJ databases">
        <authorList>
            <person name="Lanie J.A."/>
            <person name="Ng W.-L."/>
            <person name="Kazmierczak K.M."/>
            <person name="Andrzejewski T.M."/>
            <person name="Davidsen T.M."/>
            <person name="Wayne K.J."/>
            <person name="Tettelin H."/>
            <person name="Glass J.I."/>
            <person name="Rusch D."/>
            <person name="Podicherti R."/>
            <person name="Tsui H.-C.T."/>
            <person name="Winkler M.E."/>
        </authorList>
    </citation>
    <scope>NUCLEOTIDE SEQUENCE</scope>
</reference>
<dbReference type="EMBL" id="UINC01027867">
    <property type="protein sequence ID" value="SVB07852.1"/>
    <property type="molecule type" value="Genomic_DNA"/>
</dbReference>
<accession>A0A382B3G0</accession>